<dbReference type="RefSeq" id="XP_009545437.1">
    <property type="nucleotide sequence ID" value="XM_009547142.1"/>
</dbReference>
<reference evidence="2 3" key="1">
    <citation type="journal article" date="2012" name="New Phytol.">
        <title>Insight into trade-off between wood decay and parasitism from the genome of a fungal forest pathogen.</title>
        <authorList>
            <person name="Olson A."/>
            <person name="Aerts A."/>
            <person name="Asiegbu F."/>
            <person name="Belbahri L."/>
            <person name="Bouzid O."/>
            <person name="Broberg A."/>
            <person name="Canback B."/>
            <person name="Coutinho P.M."/>
            <person name="Cullen D."/>
            <person name="Dalman K."/>
            <person name="Deflorio G."/>
            <person name="van Diepen L.T."/>
            <person name="Dunand C."/>
            <person name="Duplessis S."/>
            <person name="Durling M."/>
            <person name="Gonthier P."/>
            <person name="Grimwood J."/>
            <person name="Fossdal C.G."/>
            <person name="Hansson D."/>
            <person name="Henrissat B."/>
            <person name="Hietala A."/>
            <person name="Himmelstrand K."/>
            <person name="Hoffmeister D."/>
            <person name="Hogberg N."/>
            <person name="James T.Y."/>
            <person name="Karlsson M."/>
            <person name="Kohler A."/>
            <person name="Kues U."/>
            <person name="Lee Y.H."/>
            <person name="Lin Y.C."/>
            <person name="Lind M."/>
            <person name="Lindquist E."/>
            <person name="Lombard V."/>
            <person name="Lucas S."/>
            <person name="Lunden K."/>
            <person name="Morin E."/>
            <person name="Murat C."/>
            <person name="Park J."/>
            <person name="Raffaello T."/>
            <person name="Rouze P."/>
            <person name="Salamov A."/>
            <person name="Schmutz J."/>
            <person name="Solheim H."/>
            <person name="Stahlberg J."/>
            <person name="Velez H."/>
            <person name="de Vries R.P."/>
            <person name="Wiebenga A."/>
            <person name="Woodward S."/>
            <person name="Yakovlev I."/>
            <person name="Garbelotto M."/>
            <person name="Martin F."/>
            <person name="Grigoriev I.V."/>
            <person name="Stenlid J."/>
        </authorList>
    </citation>
    <scope>NUCLEOTIDE SEQUENCE [LARGE SCALE GENOMIC DNA]</scope>
    <source>
        <strain evidence="2 3">TC 32-1</strain>
    </source>
</reference>
<feature type="compositionally biased region" description="Low complexity" evidence="1">
    <location>
        <begin position="12"/>
        <end position="23"/>
    </location>
</feature>
<name>W4KCU0_HETIT</name>
<dbReference type="AlphaFoldDB" id="W4KCU0"/>
<dbReference type="EMBL" id="KI925457">
    <property type="protein sequence ID" value="ETW83155.1"/>
    <property type="molecule type" value="Genomic_DNA"/>
</dbReference>
<dbReference type="GeneID" id="20676080"/>
<evidence type="ECO:0000256" key="1">
    <source>
        <dbReference type="SAM" id="MobiDB-lite"/>
    </source>
</evidence>
<sequence>MHLFSSKSKPSATDTLDNAADTDVYPGGPSPDSTQFMAQNVPSVSDTYGGGSRGMIDQVDQTRITDPVDEIQPGFTADPIDEGFSGGVDVARQPSVAGAGSPLPTRHAPTDQRGFGSSSHAEPQPLTIQEESAGQAGNPRNPLANDTMTNERSGFQPFGVRDDPNAAIASLNNAYDAQNAPITESSPRSAIAPAQYDAPVSGGLARNTSISQQADGFQQASVGANNAGKTGVENASGGAFVGGAATASMAQREIDPTVQQRMSAADEGLGQKSRAKIAKEEHKHGRTLSKVIRSEAMAEKQALEVAIKQLGEIQRIQKEAVKEESQSHTMQSRALSEAHKSEMQFMAARTAHERGQAALKAAEQALEASRKHARETTEMLRDKMDEVERLRMMKQADDREGAVKMKALVGEKSGFSRLLGKSTS</sequence>
<dbReference type="eggNOG" id="ENOG502SDZR">
    <property type="taxonomic scope" value="Eukaryota"/>
</dbReference>
<evidence type="ECO:0000313" key="3">
    <source>
        <dbReference type="Proteomes" id="UP000030671"/>
    </source>
</evidence>
<dbReference type="KEGG" id="hir:HETIRDRAFT_450816"/>
<dbReference type="InParanoid" id="W4KCU0"/>
<feature type="region of interest" description="Disordered" evidence="1">
    <location>
        <begin position="1"/>
        <end position="58"/>
    </location>
</feature>
<feature type="region of interest" description="Disordered" evidence="1">
    <location>
        <begin position="87"/>
        <end position="164"/>
    </location>
</feature>
<feature type="region of interest" description="Disordered" evidence="1">
    <location>
        <begin position="261"/>
        <end position="286"/>
    </location>
</feature>
<feature type="compositionally biased region" description="Low complexity" evidence="1">
    <location>
        <begin position="358"/>
        <end position="367"/>
    </location>
</feature>
<accession>W4KCU0</accession>
<keyword evidence="3" id="KW-1185">Reference proteome</keyword>
<feature type="compositionally biased region" description="Basic and acidic residues" evidence="1">
    <location>
        <begin position="368"/>
        <end position="381"/>
    </location>
</feature>
<gene>
    <name evidence="2" type="ORF">HETIRDRAFT_450816</name>
</gene>
<proteinExistence type="predicted"/>
<feature type="compositionally biased region" description="Polar residues" evidence="1">
    <location>
        <begin position="115"/>
        <end position="132"/>
    </location>
</feature>
<feature type="region of interest" description="Disordered" evidence="1">
    <location>
        <begin position="358"/>
        <end position="381"/>
    </location>
</feature>
<dbReference type="OrthoDB" id="3267800at2759"/>
<dbReference type="Proteomes" id="UP000030671">
    <property type="component" value="Unassembled WGS sequence"/>
</dbReference>
<dbReference type="HOGENOM" id="CLU_647334_0_0_1"/>
<feature type="compositionally biased region" description="Polar residues" evidence="1">
    <location>
        <begin position="31"/>
        <end position="46"/>
    </location>
</feature>
<organism evidence="2 3">
    <name type="scientific">Heterobasidion irregulare (strain TC 32-1)</name>
    <dbReference type="NCBI Taxonomy" id="747525"/>
    <lineage>
        <taxon>Eukaryota</taxon>
        <taxon>Fungi</taxon>
        <taxon>Dikarya</taxon>
        <taxon>Basidiomycota</taxon>
        <taxon>Agaricomycotina</taxon>
        <taxon>Agaricomycetes</taxon>
        <taxon>Russulales</taxon>
        <taxon>Bondarzewiaceae</taxon>
        <taxon>Heterobasidion</taxon>
        <taxon>Heterobasidion annosum species complex</taxon>
    </lineage>
</organism>
<evidence type="ECO:0000313" key="2">
    <source>
        <dbReference type="EMBL" id="ETW83155.1"/>
    </source>
</evidence>
<feature type="compositionally biased region" description="Polar residues" evidence="1">
    <location>
        <begin position="1"/>
        <end position="11"/>
    </location>
</feature>
<feature type="compositionally biased region" description="Polar residues" evidence="1">
    <location>
        <begin position="144"/>
        <end position="153"/>
    </location>
</feature>
<protein>
    <submittedName>
        <fullName evidence="2">Uncharacterized protein</fullName>
    </submittedName>
</protein>